<dbReference type="InterPro" id="IPR007421">
    <property type="entry name" value="Schlafen_AlbA_2_dom"/>
</dbReference>
<evidence type="ECO:0000313" key="3">
    <source>
        <dbReference type="EMBL" id="SOS75882.1"/>
    </source>
</evidence>
<evidence type="ECO:0000259" key="2">
    <source>
        <dbReference type="Pfam" id="PF19351"/>
    </source>
</evidence>
<accession>A0A2H1YK59</accession>
<dbReference type="AlphaFoldDB" id="A0A2H1YK59"/>
<dbReference type="InterPro" id="IPR038461">
    <property type="entry name" value="Schlafen_AlbA_2_dom_sf"/>
</dbReference>
<dbReference type="RefSeq" id="WP_338116491.1">
    <property type="nucleotide sequence ID" value="NZ_OENF01000042.1"/>
</dbReference>
<keyword evidence="4" id="KW-1185">Reference proteome</keyword>
<evidence type="ECO:0000313" key="4">
    <source>
        <dbReference type="Proteomes" id="UP000234211"/>
    </source>
</evidence>
<evidence type="ECO:0000259" key="1">
    <source>
        <dbReference type="Pfam" id="PF04326"/>
    </source>
</evidence>
<dbReference type="InterPro" id="IPR045973">
    <property type="entry name" value="DUF5929"/>
</dbReference>
<organism evidence="3 4">
    <name type="scientific">Tenacibaculum piscium</name>
    <dbReference type="NCBI Taxonomy" id="1458515"/>
    <lineage>
        <taxon>Bacteria</taxon>
        <taxon>Pseudomonadati</taxon>
        <taxon>Bacteroidota</taxon>
        <taxon>Flavobacteriia</taxon>
        <taxon>Flavobacteriales</taxon>
        <taxon>Flavobacteriaceae</taxon>
        <taxon>Tenacibaculum</taxon>
    </lineage>
</organism>
<dbReference type="EMBL" id="OENF01000042">
    <property type="protein sequence ID" value="SOS75882.1"/>
    <property type="molecule type" value="Genomic_DNA"/>
</dbReference>
<dbReference type="Pfam" id="PF04326">
    <property type="entry name" value="SLFN_AlbA_2"/>
    <property type="match status" value="1"/>
</dbReference>
<dbReference type="Gene3D" id="3.30.950.30">
    <property type="entry name" value="Schlafen, AAA domain"/>
    <property type="match status" value="1"/>
</dbReference>
<feature type="domain" description="Schlafen AlbA-2" evidence="1">
    <location>
        <begin position="11"/>
        <end position="139"/>
    </location>
</feature>
<reference evidence="4" key="1">
    <citation type="submission" date="2017-11" db="EMBL/GenBank/DDBJ databases">
        <authorList>
            <person name="Duchaud E."/>
        </authorList>
    </citation>
    <scope>NUCLEOTIDE SEQUENCE [LARGE SCALE GENOMIC DNA]</scope>
    <source>
        <strain evidence="4">Tenacibaculum sp. TNO020</strain>
    </source>
</reference>
<proteinExistence type="predicted"/>
<protein>
    <submittedName>
        <fullName evidence="3">AAA family ATPase</fullName>
    </submittedName>
</protein>
<gene>
    <name evidence="3" type="ORF">TNO020_70191</name>
</gene>
<sequence length="396" mass="46198">MIKNLLAHNDENTFYDKKQEISLASKEGKAKFIKLVCALSNSNPTNNSYIVIGGEDEENKIIGVDFYDDSKIQNLVNAYLKNPPKITYENVAFSWLQRHKVLGLVTIFPNNRKSFLLKNSWKYLKNTGFYRQGSNSVPFDVSVDIPIFKTKNARIRATNNADIVKAIQKNASNNIELTLAGVFDFINNHEPKYHPQYKVFKEQFVLCWAGKKKMIHHQLFYTRVDIELINEQVRLFFSSLDAVQIRYNEQSFIITEYIALGIDKTEKQYPLEQTSIHFKDNGKYIITTNFLFKPPLYNSTILKHIYDKNNQLLLKILQNKLLTTSEKEAIYKLPTSYLICSLHGFLEAPNQLKKAKKYFKSLKDKTTYIKYKEVMRVLRKVKHHQKQLKRASNSIK</sequence>
<dbReference type="Pfam" id="PF19351">
    <property type="entry name" value="DUF5929"/>
    <property type="match status" value="1"/>
</dbReference>
<feature type="domain" description="DUF5929" evidence="2">
    <location>
        <begin position="163"/>
        <end position="383"/>
    </location>
</feature>
<name>A0A2H1YK59_9FLAO</name>
<dbReference type="Proteomes" id="UP000234211">
    <property type="component" value="Unassembled WGS sequence"/>
</dbReference>